<dbReference type="GO" id="GO:0009098">
    <property type="term" value="P:L-leucine biosynthetic process"/>
    <property type="evidence" value="ECO:0007669"/>
    <property type="project" value="TreeGrafter"/>
</dbReference>
<reference evidence="5" key="2">
    <citation type="submission" date="2016-01" db="EMBL/GenBank/DDBJ databases">
        <authorList>
            <person name="Poehlein A."/>
            <person name="Schlien K."/>
            <person name="Gottschalk G."/>
            <person name="Buckel W."/>
            <person name="Daniel R."/>
        </authorList>
    </citation>
    <scope>NUCLEOTIDE SEQUENCE [LARGE SCALE GENOMIC DNA]</scope>
    <source>
        <strain evidence="5">X2</strain>
    </source>
</reference>
<accession>A0A0X8VAP8</accession>
<dbReference type="PROSITE" id="PS50991">
    <property type="entry name" value="PYR_CT"/>
    <property type="match status" value="1"/>
</dbReference>
<dbReference type="InterPro" id="IPR050073">
    <property type="entry name" value="2-IPM_HCS-like"/>
</dbReference>
<keyword evidence="5" id="KW-1185">Reference proteome</keyword>
<dbReference type="RefSeq" id="WP_066048214.1">
    <property type="nucleotide sequence ID" value="NZ_CP014223.1"/>
</dbReference>
<reference evidence="4" key="3">
    <citation type="submission" date="2016-11" db="EMBL/GenBank/DDBJ databases">
        <authorList>
            <person name="Varghese N."/>
            <person name="Submissions S."/>
        </authorList>
    </citation>
    <scope>NUCLEOTIDE SEQUENCE</scope>
    <source>
        <strain evidence="4">DSM 1682</strain>
    </source>
</reference>
<evidence type="ECO:0000259" key="2">
    <source>
        <dbReference type="PROSITE" id="PS50991"/>
    </source>
</evidence>
<dbReference type="OrthoDB" id="9804858at2"/>
<evidence type="ECO:0000313" key="5">
    <source>
        <dbReference type="Proteomes" id="UP000068026"/>
    </source>
</evidence>
<evidence type="ECO:0000256" key="1">
    <source>
        <dbReference type="ARBA" id="ARBA00023211"/>
    </source>
</evidence>
<dbReference type="Pfam" id="PF00682">
    <property type="entry name" value="HMGL-like"/>
    <property type="match status" value="1"/>
</dbReference>
<reference evidence="6" key="4">
    <citation type="submission" date="2016-11" db="EMBL/GenBank/DDBJ databases">
        <authorList>
            <person name="Jaros S."/>
            <person name="Januszkiewicz K."/>
            <person name="Wedrychowicz H."/>
        </authorList>
    </citation>
    <scope>NUCLEOTIDE SEQUENCE [LARGE SCALE GENOMIC DNA]</scope>
    <source>
        <strain evidence="6">DSM 1682</strain>
    </source>
</reference>
<dbReference type="GO" id="GO:0003852">
    <property type="term" value="F:2-isopropylmalate synthase activity"/>
    <property type="evidence" value="ECO:0007669"/>
    <property type="project" value="UniProtKB-EC"/>
</dbReference>
<keyword evidence="3" id="KW-0012">Acyltransferase</keyword>
<dbReference type="AlphaFoldDB" id="A0A0X8VAP8"/>
<dbReference type="EMBL" id="FQUA01000002">
    <property type="protein sequence ID" value="SHE40705.1"/>
    <property type="molecule type" value="Genomic_DNA"/>
</dbReference>
<name>A0A0X8VAP8_ANAPI</name>
<dbReference type="CDD" id="cd07947">
    <property type="entry name" value="DRE_TIM_Re_CS"/>
    <property type="match status" value="1"/>
</dbReference>
<dbReference type="InterPro" id="IPR013785">
    <property type="entry name" value="Aldolase_TIM"/>
</dbReference>
<reference evidence="3 5" key="1">
    <citation type="journal article" date="2016" name="Genome Announc.">
        <title>Complete Genome Sequence of the Amino Acid-Fermenting Clostridium propionicum X2 (DSM 1682).</title>
        <authorList>
            <person name="Poehlein A."/>
            <person name="Schlien K."/>
            <person name="Chowdhury N.P."/>
            <person name="Gottschalk G."/>
            <person name="Buckel W."/>
            <person name="Daniel R."/>
        </authorList>
    </citation>
    <scope>NUCLEOTIDE SEQUENCE [LARGE SCALE GENOMIC DNA]</scope>
    <source>
        <strain evidence="3 5">X2</strain>
    </source>
</reference>
<dbReference type="Proteomes" id="UP000184204">
    <property type="component" value="Unassembled WGS sequence"/>
</dbReference>
<keyword evidence="1" id="KW-0464">Manganese</keyword>
<dbReference type="EMBL" id="CP014223">
    <property type="protein sequence ID" value="AMJ40488.1"/>
    <property type="molecule type" value="Genomic_DNA"/>
</dbReference>
<dbReference type="PANTHER" id="PTHR10277">
    <property type="entry name" value="HOMOCITRATE SYNTHASE-RELATED"/>
    <property type="match status" value="1"/>
</dbReference>
<sequence length="462" mass="53023">MISFNNKNNLLELRQYKYSLQNVEEPNLYRDNFNYDEIPKCTFNHRLVPMNPPDEIWMTDTTFRDGQQARTPYTVEQITTLYEMLSRLGGPKGKVRQCEFFVYSETDRKAIRACQEMGLKFPEITGWIRATKEDFKLVKDMNLQECGILVSCSDYHIFHKLHKTREQALHDYLEIVKAALDYGIRPRCHFEDVTRADYYGFVVPFATELKKLMDQYQIPVKIRFCDTMGYGVPFPGATLPRSVAGIIYGINHFAQFPSELIEWHGHNDFYKAVVNATTAWLYGASSINCSLLGIGERTGNTPLEAMVIEYAQIRGTLDGMDPTVITEIAEYYESHLDYSIPDRTPFVGRDFNVTRAGIHADGVAKDEEIYNIFNTSKILNRPIGVEINKNSGSAGIAYWLNQYLGLKNDEMIHKNSPEATILLNWVDGLYADGRVTFISKEELVEAMKTLTPHLFALKKKKK</sequence>
<gene>
    <name evidence="3" type="primary">leuA_1</name>
    <name evidence="3" type="ORF">CPRO_08880</name>
    <name evidence="4" type="ORF">SAMN02745151_00595</name>
</gene>
<dbReference type="InterPro" id="IPR000891">
    <property type="entry name" value="PYR_CT"/>
</dbReference>
<dbReference type="SUPFAM" id="SSF51569">
    <property type="entry name" value="Aldolase"/>
    <property type="match status" value="1"/>
</dbReference>
<evidence type="ECO:0000313" key="4">
    <source>
        <dbReference type="EMBL" id="SHE40705.1"/>
    </source>
</evidence>
<dbReference type="EC" id="2.3.3.13" evidence="3"/>
<dbReference type="Gene3D" id="3.20.20.70">
    <property type="entry name" value="Aldolase class I"/>
    <property type="match status" value="1"/>
</dbReference>
<keyword evidence="3" id="KW-0808">Transferase</keyword>
<protein>
    <submittedName>
        <fullName evidence="3">2-isopropylmalate synthase</fullName>
        <ecNumber evidence="3">2.3.3.13</ecNumber>
    </submittedName>
    <submittedName>
        <fullName evidence="4">Isopropylmalate/homocitrate/citramalate synthases</fullName>
    </submittedName>
</protein>
<evidence type="ECO:0000313" key="6">
    <source>
        <dbReference type="Proteomes" id="UP000184204"/>
    </source>
</evidence>
<dbReference type="KEGG" id="cpro:CPRO_08880"/>
<dbReference type="Proteomes" id="UP000068026">
    <property type="component" value="Chromosome"/>
</dbReference>
<organism evidence="4 6">
    <name type="scientific">Anaerotignum propionicum DSM 1682</name>
    <dbReference type="NCBI Taxonomy" id="991789"/>
    <lineage>
        <taxon>Bacteria</taxon>
        <taxon>Bacillati</taxon>
        <taxon>Bacillota</taxon>
        <taxon>Clostridia</taxon>
        <taxon>Lachnospirales</taxon>
        <taxon>Anaerotignaceae</taxon>
        <taxon>Anaerotignum</taxon>
    </lineage>
</organism>
<proteinExistence type="predicted"/>
<dbReference type="PANTHER" id="PTHR10277:SF9">
    <property type="entry name" value="2-ISOPROPYLMALATE SYNTHASE 1, CHLOROPLASTIC-RELATED"/>
    <property type="match status" value="1"/>
</dbReference>
<feature type="domain" description="Pyruvate carboxyltransferase" evidence="2">
    <location>
        <begin position="56"/>
        <end position="326"/>
    </location>
</feature>
<evidence type="ECO:0000313" key="3">
    <source>
        <dbReference type="EMBL" id="AMJ40488.1"/>
    </source>
</evidence>